<name>A0A0A9HLV8_ARUDO</name>
<dbReference type="EMBL" id="GBRH01164003">
    <property type="protein sequence ID" value="JAE33893.1"/>
    <property type="molecule type" value="Transcribed_RNA"/>
</dbReference>
<reference evidence="1" key="2">
    <citation type="journal article" date="2015" name="Data Brief">
        <title>Shoot transcriptome of the giant reed, Arundo donax.</title>
        <authorList>
            <person name="Barrero R.A."/>
            <person name="Guerrero F.D."/>
            <person name="Moolhuijzen P."/>
            <person name="Goolsby J.A."/>
            <person name="Tidwell J."/>
            <person name="Bellgard S.E."/>
            <person name="Bellgard M.I."/>
        </authorList>
    </citation>
    <scope>NUCLEOTIDE SEQUENCE</scope>
    <source>
        <tissue evidence="1">Shoot tissue taken approximately 20 cm above the soil surface</tissue>
    </source>
</reference>
<dbReference type="AlphaFoldDB" id="A0A0A9HLV8"/>
<protein>
    <submittedName>
        <fullName evidence="1">Uncharacterized protein</fullName>
    </submittedName>
</protein>
<proteinExistence type="predicted"/>
<sequence>MLCHVKCCVICACSVRYATNQYFHMCMLLLQILQ</sequence>
<accession>A0A0A9HLV8</accession>
<reference evidence="1" key="1">
    <citation type="submission" date="2014-09" db="EMBL/GenBank/DDBJ databases">
        <authorList>
            <person name="Magalhaes I.L.F."/>
            <person name="Oliveira U."/>
            <person name="Santos F.R."/>
            <person name="Vidigal T.H.D.A."/>
            <person name="Brescovit A.D."/>
            <person name="Santos A.J."/>
        </authorList>
    </citation>
    <scope>NUCLEOTIDE SEQUENCE</scope>
    <source>
        <tissue evidence="1">Shoot tissue taken approximately 20 cm above the soil surface</tissue>
    </source>
</reference>
<evidence type="ECO:0000313" key="1">
    <source>
        <dbReference type="EMBL" id="JAE33893.1"/>
    </source>
</evidence>
<organism evidence="1">
    <name type="scientific">Arundo donax</name>
    <name type="common">Giant reed</name>
    <name type="synonym">Donax arundinaceus</name>
    <dbReference type="NCBI Taxonomy" id="35708"/>
    <lineage>
        <taxon>Eukaryota</taxon>
        <taxon>Viridiplantae</taxon>
        <taxon>Streptophyta</taxon>
        <taxon>Embryophyta</taxon>
        <taxon>Tracheophyta</taxon>
        <taxon>Spermatophyta</taxon>
        <taxon>Magnoliopsida</taxon>
        <taxon>Liliopsida</taxon>
        <taxon>Poales</taxon>
        <taxon>Poaceae</taxon>
        <taxon>PACMAD clade</taxon>
        <taxon>Arundinoideae</taxon>
        <taxon>Arundineae</taxon>
        <taxon>Arundo</taxon>
    </lineage>
</organism>